<evidence type="ECO:0000256" key="1">
    <source>
        <dbReference type="SAM" id="Phobius"/>
    </source>
</evidence>
<reference evidence="2 3" key="1">
    <citation type="submission" date="2020-07" db="EMBL/GenBank/DDBJ databases">
        <title>Genomic Encyclopedia of Type Strains, Phase IV (KMG-IV): sequencing the most valuable type-strain genomes for metagenomic binning, comparative biology and taxonomic classification.</title>
        <authorList>
            <person name="Goeker M."/>
        </authorList>
    </citation>
    <scope>NUCLEOTIDE SEQUENCE [LARGE SCALE GENOMIC DNA]</scope>
    <source>
        <strain evidence="2 3">DSM 15730</strain>
    </source>
</reference>
<comment type="caution">
    <text evidence="2">The sequence shown here is derived from an EMBL/GenBank/DDBJ whole genome shotgun (WGS) entry which is preliminary data.</text>
</comment>
<keyword evidence="1" id="KW-0812">Transmembrane</keyword>
<sequence length="80" mass="9602">MKEYVVFLIQMLIWSSFSLIEWLSGRDRAFFKGLLLCIFLYMAFLLARKIGLRTRKAIFTTMFTAGVYFSCQHFFWETLH</sequence>
<keyword evidence="1" id="KW-1133">Transmembrane helix</keyword>
<dbReference type="RefSeq" id="WP_181555076.1">
    <property type="nucleotide sequence ID" value="NZ_CP064060.1"/>
</dbReference>
<keyword evidence="1" id="KW-0472">Membrane</keyword>
<feature type="transmembrane region" description="Helical" evidence="1">
    <location>
        <begin position="5"/>
        <end position="23"/>
    </location>
</feature>
<feature type="transmembrane region" description="Helical" evidence="1">
    <location>
        <begin position="29"/>
        <end position="46"/>
    </location>
</feature>
<evidence type="ECO:0000313" key="3">
    <source>
        <dbReference type="Proteomes" id="UP000523087"/>
    </source>
</evidence>
<dbReference type="Proteomes" id="UP000523087">
    <property type="component" value="Unassembled WGS sequence"/>
</dbReference>
<accession>A0A7V9Z509</accession>
<name>A0A7V9Z509_9BACL</name>
<keyword evidence="3" id="KW-1185">Reference proteome</keyword>
<evidence type="ECO:0000313" key="2">
    <source>
        <dbReference type="EMBL" id="MBA2874147.1"/>
    </source>
</evidence>
<gene>
    <name evidence="2" type="ORF">HNR31_000917</name>
</gene>
<dbReference type="AlphaFoldDB" id="A0A7V9Z509"/>
<organism evidence="2 3">
    <name type="scientific">Thermaerobacillus caldiproteolyticus</name>
    <dbReference type="NCBI Taxonomy" id="247480"/>
    <lineage>
        <taxon>Bacteria</taxon>
        <taxon>Bacillati</taxon>
        <taxon>Bacillota</taxon>
        <taxon>Bacilli</taxon>
        <taxon>Bacillales</taxon>
        <taxon>Anoxybacillaceae</taxon>
        <taxon>Thermaerobacillus</taxon>
    </lineage>
</organism>
<dbReference type="EMBL" id="JACDUT010000002">
    <property type="protein sequence ID" value="MBA2874147.1"/>
    <property type="molecule type" value="Genomic_DNA"/>
</dbReference>
<feature type="transmembrane region" description="Helical" evidence="1">
    <location>
        <begin position="58"/>
        <end position="76"/>
    </location>
</feature>
<protein>
    <submittedName>
        <fullName evidence="2">Uncharacterized protein</fullName>
    </submittedName>
</protein>
<proteinExistence type="predicted"/>